<dbReference type="InterPro" id="IPR000306">
    <property type="entry name" value="Znf_FYVE"/>
</dbReference>
<dbReference type="CDD" id="cd15734">
    <property type="entry name" value="FYVE_ZFYV1"/>
    <property type="match status" value="2"/>
</dbReference>
<dbReference type="Pfam" id="PF01363">
    <property type="entry name" value="FYVE"/>
    <property type="match status" value="2"/>
</dbReference>
<dbReference type="Gene3D" id="3.40.50.300">
    <property type="entry name" value="P-loop containing nucleotide triphosphate hydrolases"/>
    <property type="match status" value="1"/>
</dbReference>
<dbReference type="GO" id="GO:0032266">
    <property type="term" value="F:phosphatidylinositol-3-phosphate binding"/>
    <property type="evidence" value="ECO:0007669"/>
    <property type="project" value="TreeGrafter"/>
</dbReference>
<dbReference type="SUPFAM" id="SSF57903">
    <property type="entry name" value="FYVE/PHD zinc finger"/>
    <property type="match status" value="2"/>
</dbReference>
<dbReference type="EMBL" id="OV725081">
    <property type="protein sequence ID" value="CAH1402870.1"/>
    <property type="molecule type" value="Genomic_DNA"/>
</dbReference>
<feature type="domain" description="FYVE-type" evidence="5">
    <location>
        <begin position="667"/>
        <end position="729"/>
    </location>
</feature>
<name>A0A9P0HHZ7_NEZVI</name>
<dbReference type="GO" id="GO:0043325">
    <property type="term" value="F:phosphatidylinositol-3,4-bisphosphate binding"/>
    <property type="evidence" value="ECO:0007669"/>
    <property type="project" value="TreeGrafter"/>
</dbReference>
<evidence type="ECO:0000256" key="1">
    <source>
        <dbReference type="ARBA" id="ARBA00022723"/>
    </source>
</evidence>
<accession>A0A9P0HHZ7</accession>
<dbReference type="PANTHER" id="PTHR46624:SF4">
    <property type="entry name" value="FYVE-TYPE DOMAIN-CONTAINING PROTEIN"/>
    <property type="match status" value="1"/>
</dbReference>
<dbReference type="InterPro" id="IPR042427">
    <property type="entry name" value="ZFYV1"/>
</dbReference>
<protein>
    <recommendedName>
        <fullName evidence="5">FYVE-type domain-containing protein</fullName>
    </recommendedName>
</protein>
<evidence type="ECO:0000256" key="2">
    <source>
        <dbReference type="ARBA" id="ARBA00022771"/>
    </source>
</evidence>
<dbReference type="AlphaFoldDB" id="A0A9P0HHZ7"/>
<dbReference type="InterPro" id="IPR027417">
    <property type="entry name" value="P-loop_NTPase"/>
</dbReference>
<feature type="domain" description="FYVE-type" evidence="5">
    <location>
        <begin position="521"/>
        <end position="576"/>
    </location>
</feature>
<sequence length="729" mass="80649">MAYSADKASKRPVWLPPTVSPAIMESIDNPILIYNENYMDKGESMAKKGLPTLPDITLTSQFTSLSLASADKNDNINRSFLLIDGKESLKVSSSEEFIKKLCVDCDARVKVVSIFGNTGDGKSHTLNHLFFGGSEVFPISADQTSCTVGIWGAYDPSTSTICLDTEGLLGSTLEEVRRTRLLLKVLAISDVIIYRTRSERLHRDLFTFLGSASRAYSCHFQSALESINNRSHSASKGLLGPAVIISHETRNTKPLTTSSVESPEDILRTRFLKLNLDIDAFSSLTYVGQQTVELPTQYNMLRRTVISELSNTAVRSPRSPKFVFSTLKALNDKFNGAVKQNVEIFPDEYFTCPAACLSCGARCQSSMGHEGNNPDHKSDTNCRYTHQYENIRYICKTCYKNGKEIIVKPEAFTSNESSWFSIAKYAWSGYVIECPNCGEIYRSRQYWFGNVSPELSAVRTEIHHIWPGMSCYGVSCQNSAQRVLDSVTALTEVVASVSATPTKALGSWVADQIAPKYWKPNPQVKMCAVCCILFTPEMTKHHCRACGEGVCADCSTQNKPVPERGWSYPVRVCDKCARPPAGKTSSSTKEQWVVANYPDRILVVTDEEASQVPMLENPSLLPTDENEVIARKVTEAVVTTFSSVASILEYPKSMIKETARPSYWTPDSEARECCVCTALFTLVGGKAELHHCRSCGGAVCLSCSTARKPVPHRGWHSPVRVCDNCDKMT</sequence>
<dbReference type="SMART" id="SM00064">
    <property type="entry name" value="FYVE"/>
    <property type="match status" value="2"/>
</dbReference>
<reference evidence="6" key="1">
    <citation type="submission" date="2022-01" db="EMBL/GenBank/DDBJ databases">
        <authorList>
            <person name="King R."/>
        </authorList>
    </citation>
    <scope>NUCLEOTIDE SEQUENCE</scope>
</reference>
<evidence type="ECO:0000259" key="5">
    <source>
        <dbReference type="PROSITE" id="PS50178"/>
    </source>
</evidence>
<dbReference type="GO" id="GO:0008270">
    <property type="term" value="F:zinc ion binding"/>
    <property type="evidence" value="ECO:0007669"/>
    <property type="project" value="UniProtKB-KW"/>
</dbReference>
<evidence type="ECO:0000313" key="6">
    <source>
        <dbReference type="EMBL" id="CAH1402870.1"/>
    </source>
</evidence>
<dbReference type="OrthoDB" id="68108at2759"/>
<dbReference type="GO" id="GO:0005547">
    <property type="term" value="F:phosphatidylinositol-3,4,5-trisphosphate binding"/>
    <property type="evidence" value="ECO:0007669"/>
    <property type="project" value="TreeGrafter"/>
</dbReference>
<keyword evidence="7" id="KW-1185">Reference proteome</keyword>
<evidence type="ECO:0000256" key="3">
    <source>
        <dbReference type="ARBA" id="ARBA00022833"/>
    </source>
</evidence>
<dbReference type="Gene3D" id="3.30.40.10">
    <property type="entry name" value="Zinc/RING finger domain, C3HC4 (zinc finger)"/>
    <property type="match status" value="2"/>
</dbReference>
<dbReference type="InterPro" id="IPR017455">
    <property type="entry name" value="Znf_FYVE-rel"/>
</dbReference>
<dbReference type="GO" id="GO:0005811">
    <property type="term" value="C:lipid droplet"/>
    <property type="evidence" value="ECO:0007669"/>
    <property type="project" value="TreeGrafter"/>
</dbReference>
<evidence type="ECO:0000313" key="7">
    <source>
        <dbReference type="Proteomes" id="UP001152798"/>
    </source>
</evidence>
<dbReference type="PANTHER" id="PTHR46624">
    <property type="entry name" value="AGAP002036-PA"/>
    <property type="match status" value="1"/>
</dbReference>
<dbReference type="SUPFAM" id="SSF52540">
    <property type="entry name" value="P-loop containing nucleoside triphosphate hydrolases"/>
    <property type="match status" value="1"/>
</dbReference>
<gene>
    <name evidence="6" type="ORF">NEZAVI_LOCUS11588</name>
</gene>
<proteinExistence type="predicted"/>
<keyword evidence="2 4" id="KW-0863">Zinc-finger</keyword>
<keyword evidence="1" id="KW-0479">Metal-binding</keyword>
<dbReference type="InterPro" id="IPR013083">
    <property type="entry name" value="Znf_RING/FYVE/PHD"/>
</dbReference>
<evidence type="ECO:0000256" key="4">
    <source>
        <dbReference type="PROSITE-ProRule" id="PRU00091"/>
    </source>
</evidence>
<keyword evidence="3" id="KW-0862">Zinc</keyword>
<dbReference type="Proteomes" id="UP001152798">
    <property type="component" value="Chromosome 5"/>
</dbReference>
<dbReference type="InterPro" id="IPR011011">
    <property type="entry name" value="Znf_FYVE_PHD"/>
</dbReference>
<dbReference type="PROSITE" id="PS50178">
    <property type="entry name" value="ZF_FYVE"/>
    <property type="match status" value="2"/>
</dbReference>
<organism evidence="6 7">
    <name type="scientific">Nezara viridula</name>
    <name type="common">Southern green stink bug</name>
    <name type="synonym">Cimex viridulus</name>
    <dbReference type="NCBI Taxonomy" id="85310"/>
    <lineage>
        <taxon>Eukaryota</taxon>
        <taxon>Metazoa</taxon>
        <taxon>Ecdysozoa</taxon>
        <taxon>Arthropoda</taxon>
        <taxon>Hexapoda</taxon>
        <taxon>Insecta</taxon>
        <taxon>Pterygota</taxon>
        <taxon>Neoptera</taxon>
        <taxon>Paraneoptera</taxon>
        <taxon>Hemiptera</taxon>
        <taxon>Heteroptera</taxon>
        <taxon>Panheteroptera</taxon>
        <taxon>Pentatomomorpha</taxon>
        <taxon>Pentatomoidea</taxon>
        <taxon>Pentatomidae</taxon>
        <taxon>Pentatominae</taxon>
        <taxon>Nezara</taxon>
    </lineage>
</organism>
<dbReference type="GO" id="GO:0140042">
    <property type="term" value="P:lipid droplet formation"/>
    <property type="evidence" value="ECO:0007669"/>
    <property type="project" value="TreeGrafter"/>
</dbReference>
<dbReference type="GO" id="GO:0005545">
    <property type="term" value="F:1-phosphatidylinositol binding"/>
    <property type="evidence" value="ECO:0007669"/>
    <property type="project" value="TreeGrafter"/>
</dbReference>